<keyword evidence="1" id="KW-0812">Transmembrane</keyword>
<feature type="transmembrane region" description="Helical" evidence="1">
    <location>
        <begin position="6"/>
        <end position="24"/>
    </location>
</feature>
<name>A0A858EB56_9CAUD</name>
<keyword evidence="1" id="KW-1133">Transmembrane helix</keyword>
<protein>
    <submittedName>
        <fullName evidence="2">Uncharacterized protein</fullName>
    </submittedName>
</protein>
<accession>A0A858EB56</accession>
<dbReference type="Proteomes" id="UP000609966">
    <property type="component" value="Segment"/>
</dbReference>
<evidence type="ECO:0000313" key="3">
    <source>
        <dbReference type="Proteomes" id="UP000609966"/>
    </source>
</evidence>
<evidence type="ECO:0000313" key="2">
    <source>
        <dbReference type="EMBL" id="QIG60959.1"/>
    </source>
</evidence>
<feature type="transmembrane region" description="Helical" evidence="1">
    <location>
        <begin position="70"/>
        <end position="88"/>
    </location>
</feature>
<evidence type="ECO:0000256" key="1">
    <source>
        <dbReference type="SAM" id="Phobius"/>
    </source>
</evidence>
<gene>
    <name evidence="2" type="ORF">vBLivaVAfA18_035</name>
</gene>
<keyword evidence="1" id="KW-0472">Membrane</keyword>
<proteinExistence type="predicted"/>
<reference evidence="2" key="1">
    <citation type="submission" date="2020-01" db="EMBL/GenBank/DDBJ databases">
        <title>Comparative genomic and phylogenetic analyses of the P100virus genus of Listeria bacteriophages and report of two new members.</title>
        <authorList>
            <person name="Blanco Fernandez M.D."/>
            <person name="Barrios M.E."/>
            <person name="Mbayed V.A."/>
            <person name="Klumpp J."/>
        </authorList>
    </citation>
    <scope>NUCLEOTIDE SEQUENCE</scope>
</reference>
<organism evidence="2 3">
    <name type="scientific">Listeria phage vB_Liva_VAfA18</name>
    <dbReference type="NCBI Taxonomy" id="2712945"/>
    <lineage>
        <taxon>Viruses</taxon>
        <taxon>Duplodnaviria</taxon>
        <taxon>Heunggongvirae</taxon>
        <taxon>Uroviricota</taxon>
        <taxon>Caudoviricetes</taxon>
        <taxon>Herelleviridae</taxon>
        <taxon>Jasinskavirinae</taxon>
        <taxon>Pecentumvirus</taxon>
        <taxon>Pecentumvirus list36</taxon>
    </lineage>
</organism>
<dbReference type="EMBL" id="MN939540">
    <property type="protein sequence ID" value="QIG60959.1"/>
    <property type="molecule type" value="Genomic_DNA"/>
</dbReference>
<feature type="transmembrane region" description="Helical" evidence="1">
    <location>
        <begin position="109"/>
        <end position="130"/>
    </location>
</feature>
<feature type="transmembrane region" description="Helical" evidence="1">
    <location>
        <begin position="45"/>
        <end position="64"/>
    </location>
</feature>
<sequence>MYSTQLKALYMSFFVDFIYLIWYTSIINKGGVFMRLSLRNILKGFLLFCIALPPILAVMGFLLGVVWLTFYFPMFGIAFWSILSACLAENLLDKWDNRKTLRIKNFSMGYVIALFIVLTIIGIAILVLFLF</sequence>